<dbReference type="InParanoid" id="A0A1Y2FEJ5"/>
<proteinExistence type="predicted"/>
<protein>
    <submittedName>
        <fullName evidence="2">Uncharacterized protein</fullName>
    </submittedName>
</protein>
<evidence type="ECO:0000256" key="1">
    <source>
        <dbReference type="SAM" id="SignalP"/>
    </source>
</evidence>
<keyword evidence="1" id="KW-0732">Signal</keyword>
<feature type="signal peptide" evidence="1">
    <location>
        <begin position="1"/>
        <end position="20"/>
    </location>
</feature>
<name>A0A1Y2FEJ5_9BASI</name>
<reference evidence="2 3" key="1">
    <citation type="submission" date="2016-07" db="EMBL/GenBank/DDBJ databases">
        <title>Pervasive Adenine N6-methylation of Active Genes in Fungi.</title>
        <authorList>
            <consortium name="DOE Joint Genome Institute"/>
            <person name="Mondo S.J."/>
            <person name="Dannebaum R.O."/>
            <person name="Kuo R.C."/>
            <person name="Labutti K."/>
            <person name="Haridas S."/>
            <person name="Kuo A."/>
            <person name="Salamov A."/>
            <person name="Ahrendt S.R."/>
            <person name="Lipzen A."/>
            <person name="Sullivan W."/>
            <person name="Andreopoulos W.B."/>
            <person name="Clum A."/>
            <person name="Lindquist E."/>
            <person name="Daum C."/>
            <person name="Ramamoorthy G.K."/>
            <person name="Gryganskyi A."/>
            <person name="Culley D."/>
            <person name="Magnuson J.K."/>
            <person name="James T.Y."/>
            <person name="O'Malley M.A."/>
            <person name="Stajich J.E."/>
            <person name="Spatafora J.W."/>
            <person name="Visel A."/>
            <person name="Grigoriev I.V."/>
        </authorList>
    </citation>
    <scope>NUCLEOTIDE SEQUENCE [LARGE SCALE GENOMIC DNA]</scope>
    <source>
        <strain evidence="2 3">62-1032</strain>
    </source>
</reference>
<gene>
    <name evidence="2" type="ORF">BCR35DRAFT_313730</name>
</gene>
<dbReference type="EMBL" id="MCGR01000021">
    <property type="protein sequence ID" value="ORY82368.1"/>
    <property type="molecule type" value="Genomic_DNA"/>
</dbReference>
<feature type="chain" id="PRO_5012327538" evidence="1">
    <location>
        <begin position="21"/>
        <end position="303"/>
    </location>
</feature>
<organism evidence="2 3">
    <name type="scientific">Leucosporidium creatinivorum</name>
    <dbReference type="NCBI Taxonomy" id="106004"/>
    <lineage>
        <taxon>Eukaryota</taxon>
        <taxon>Fungi</taxon>
        <taxon>Dikarya</taxon>
        <taxon>Basidiomycota</taxon>
        <taxon>Pucciniomycotina</taxon>
        <taxon>Microbotryomycetes</taxon>
        <taxon>Leucosporidiales</taxon>
        <taxon>Leucosporidium</taxon>
    </lineage>
</organism>
<keyword evidence="3" id="KW-1185">Reference proteome</keyword>
<dbReference type="Proteomes" id="UP000193467">
    <property type="component" value="Unassembled WGS sequence"/>
</dbReference>
<accession>A0A1Y2FEJ5</accession>
<evidence type="ECO:0000313" key="3">
    <source>
        <dbReference type="Proteomes" id="UP000193467"/>
    </source>
</evidence>
<sequence>MAANLLFKVLSLRFSSSVDSTSMNAPPELHFGRVGIARLSQIKQAINRAELEPVAAHWGNHPLVLYIPPLTFPLKPEGRPRTSAEVEKLRNEYFGAIQQRTEFARLFIGPNPFFEQFTVTVNGIGLGYRPQDAQLCNSIVTQGERQALDLQQNWENVFRSFVQRGALSAGSLNRLPFIKLMLEPSMAALLYRYVEYAVLRMAKSCWSNPSASSPVVWLGYKDWDEITFYDQARVVVAAKEYEEYIHNVAHAQRSGLGASSVEVPWHLQHANFASFGHQHVPSLSSRQARRNGVLQSELARRWE</sequence>
<comment type="caution">
    <text evidence="2">The sequence shown here is derived from an EMBL/GenBank/DDBJ whole genome shotgun (WGS) entry which is preliminary data.</text>
</comment>
<dbReference type="AlphaFoldDB" id="A0A1Y2FEJ5"/>
<evidence type="ECO:0000313" key="2">
    <source>
        <dbReference type="EMBL" id="ORY82368.1"/>
    </source>
</evidence>